<dbReference type="KEGG" id="cthd:CDO33_01255"/>
<sequence length="120" mass="14407">MYCYNKRSAYSDNEIAKLIRDKMEDNNHTAADLVDMYKIKYKDLNEQIIQYMCSGTVTYNLDMYKIAADYLNISFEELTSIIEDNDELSYRKYSDETYNEFTEILNYLFSEMIRQEKLSQ</sequence>
<dbReference type="AlphaFoldDB" id="A0A2K2EYG0"/>
<proteinExistence type="predicted"/>
<dbReference type="RefSeq" id="WP_103081726.1">
    <property type="nucleotide sequence ID" value="NZ_CP021850.1"/>
</dbReference>
<protein>
    <submittedName>
        <fullName evidence="1">Uncharacterized protein</fullName>
    </submittedName>
</protein>
<gene>
    <name evidence="1" type="ORF">CDQ84_10645</name>
</gene>
<comment type="caution">
    <text evidence="1">The sequence shown here is derived from an EMBL/GenBank/DDBJ whole genome shotgun (WGS) entry which is preliminary data.</text>
</comment>
<evidence type="ECO:0000313" key="2">
    <source>
        <dbReference type="Proteomes" id="UP000236151"/>
    </source>
</evidence>
<dbReference type="EMBL" id="NIOJ01000026">
    <property type="protein sequence ID" value="PNT98588.1"/>
    <property type="molecule type" value="Genomic_DNA"/>
</dbReference>
<dbReference type="Proteomes" id="UP000236151">
    <property type="component" value="Unassembled WGS sequence"/>
</dbReference>
<keyword evidence="2" id="KW-1185">Reference proteome</keyword>
<name>A0A2K2EYG0_9CLOT</name>
<evidence type="ECO:0000313" key="1">
    <source>
        <dbReference type="EMBL" id="PNT98588.1"/>
    </source>
</evidence>
<organism evidence="1 2">
    <name type="scientific">Clostridium thermosuccinogenes</name>
    <dbReference type="NCBI Taxonomy" id="84032"/>
    <lineage>
        <taxon>Bacteria</taxon>
        <taxon>Bacillati</taxon>
        <taxon>Bacillota</taxon>
        <taxon>Clostridia</taxon>
        <taxon>Eubacteriales</taxon>
        <taxon>Clostridiaceae</taxon>
        <taxon>Clostridium</taxon>
    </lineage>
</organism>
<accession>A0A2K2EYG0</accession>
<reference evidence="1 2" key="1">
    <citation type="submission" date="2017-06" db="EMBL/GenBank/DDBJ databases">
        <title>Investigating the central metabolism of Clostridium thermosuccinogenes.</title>
        <authorList>
            <person name="Koendjbiharie J.G."/>
            <person name="van Kranenburg R."/>
        </authorList>
    </citation>
    <scope>NUCLEOTIDE SEQUENCE [LARGE SCALE GENOMIC DNA]</scope>
    <source>
        <strain evidence="1 2">DSM 5806</strain>
    </source>
</reference>